<dbReference type="RefSeq" id="WP_373872423.1">
    <property type="nucleotide sequence ID" value="NZ_BOOK01000046.1"/>
</dbReference>
<gene>
    <name evidence="5" type="ORF">Pta02_61300</name>
</gene>
<dbReference type="InterPro" id="IPR028994">
    <property type="entry name" value="Integrin_alpha_N"/>
</dbReference>
<dbReference type="InterPro" id="IPR013517">
    <property type="entry name" value="FG-GAP"/>
</dbReference>
<dbReference type="InterPro" id="IPR013519">
    <property type="entry name" value="Int_alpha_beta-p"/>
</dbReference>
<keyword evidence="2" id="KW-0677">Repeat</keyword>
<evidence type="ECO:0000313" key="5">
    <source>
        <dbReference type="EMBL" id="GII04122.1"/>
    </source>
</evidence>
<reference evidence="5" key="1">
    <citation type="submission" date="2021-01" db="EMBL/GenBank/DDBJ databases">
        <title>Whole genome shotgun sequence of Planobispora takensis NBRC 109077.</title>
        <authorList>
            <person name="Komaki H."/>
            <person name="Tamura T."/>
        </authorList>
    </citation>
    <scope>NUCLEOTIDE SEQUENCE</scope>
    <source>
        <strain evidence="5">NBRC 109077</strain>
    </source>
</reference>
<keyword evidence="1" id="KW-0732">Signal</keyword>
<dbReference type="AlphaFoldDB" id="A0A8J3T2T0"/>
<evidence type="ECO:0000256" key="2">
    <source>
        <dbReference type="ARBA" id="ARBA00022737"/>
    </source>
</evidence>
<evidence type="ECO:0000256" key="1">
    <source>
        <dbReference type="ARBA" id="ARBA00022729"/>
    </source>
</evidence>
<keyword evidence="3" id="KW-0325">Glycoprotein</keyword>
<accession>A0A8J3T2T0</accession>
<evidence type="ECO:0000313" key="6">
    <source>
        <dbReference type="Proteomes" id="UP000634476"/>
    </source>
</evidence>
<protein>
    <recommendedName>
        <fullName evidence="7">FG-GAP repeat protein</fullName>
    </recommendedName>
</protein>
<organism evidence="5 6">
    <name type="scientific">Planobispora takensis</name>
    <dbReference type="NCBI Taxonomy" id="1367882"/>
    <lineage>
        <taxon>Bacteria</taxon>
        <taxon>Bacillati</taxon>
        <taxon>Actinomycetota</taxon>
        <taxon>Actinomycetes</taxon>
        <taxon>Streptosporangiales</taxon>
        <taxon>Streptosporangiaceae</taxon>
        <taxon>Planobispora</taxon>
    </lineage>
</organism>
<comment type="caution">
    <text evidence="5">The sequence shown here is derived from an EMBL/GenBank/DDBJ whole genome shotgun (WGS) entry which is preliminary data.</text>
</comment>
<name>A0A8J3T2T0_9ACTN</name>
<evidence type="ECO:0000256" key="4">
    <source>
        <dbReference type="SAM" id="MobiDB-lite"/>
    </source>
</evidence>
<sequence length="148" mass="14354">MPPGPPTAGVRLTSQDGDSADPAVGPLPEQSAAGDRFGVAVAVLDVAGDGKGELLVGASGENTGRGMLTVLPGTAPGALPTAWIIHPPNVGAIEPGARLPMRWRPGASGSRPGMGLGSVAAGGLTMGAAEGAGEREFGLVADAVGDGR</sequence>
<evidence type="ECO:0000256" key="3">
    <source>
        <dbReference type="ARBA" id="ARBA00023180"/>
    </source>
</evidence>
<keyword evidence="6" id="KW-1185">Reference proteome</keyword>
<evidence type="ECO:0008006" key="7">
    <source>
        <dbReference type="Google" id="ProtNLM"/>
    </source>
</evidence>
<dbReference type="Pfam" id="PF01839">
    <property type="entry name" value="FG-GAP"/>
    <property type="match status" value="1"/>
</dbReference>
<dbReference type="SUPFAM" id="SSF69318">
    <property type="entry name" value="Integrin alpha N-terminal domain"/>
    <property type="match status" value="1"/>
</dbReference>
<dbReference type="Proteomes" id="UP000634476">
    <property type="component" value="Unassembled WGS sequence"/>
</dbReference>
<feature type="region of interest" description="Disordered" evidence="4">
    <location>
        <begin position="1"/>
        <end position="31"/>
    </location>
</feature>
<dbReference type="EMBL" id="BOOK01000046">
    <property type="protein sequence ID" value="GII04122.1"/>
    <property type="molecule type" value="Genomic_DNA"/>
</dbReference>
<dbReference type="SMART" id="SM00191">
    <property type="entry name" value="Int_alpha"/>
    <property type="match status" value="1"/>
</dbReference>
<proteinExistence type="predicted"/>
<dbReference type="Gene3D" id="2.130.10.130">
    <property type="entry name" value="Integrin alpha, N-terminal"/>
    <property type="match status" value="1"/>
</dbReference>